<dbReference type="AlphaFoldDB" id="A0A4R5TKV4"/>
<proteinExistence type="predicted"/>
<comment type="caution">
    <text evidence="1">The sequence shown here is derived from an EMBL/GenBank/DDBJ whole genome shotgun (WGS) entry which is preliminary data.</text>
</comment>
<name>A0A4R5TKV4_9GAMM</name>
<accession>A0A4R5TKV4</accession>
<dbReference type="RefSeq" id="WP_133323439.1">
    <property type="nucleotide sequence ID" value="NZ_SMTF01000017.1"/>
</dbReference>
<keyword evidence="2" id="KW-1185">Reference proteome</keyword>
<dbReference type="OrthoDB" id="5988232at2"/>
<evidence type="ECO:0000313" key="2">
    <source>
        <dbReference type="Proteomes" id="UP000294796"/>
    </source>
</evidence>
<protein>
    <submittedName>
        <fullName evidence="1">Uncharacterized protein</fullName>
    </submittedName>
</protein>
<sequence>MAIVKLLAAGALGYLAYRTLQARQAKREALLDTGVRTSPHGDPLLDPELVGARIEVPPTPAAGAQSSRGFGAP</sequence>
<gene>
    <name evidence="1" type="ORF">E2F46_15215</name>
</gene>
<organism evidence="1 2">
    <name type="scientific">Luteimonas aestuarii</name>
    <dbReference type="NCBI Taxonomy" id="453837"/>
    <lineage>
        <taxon>Bacteria</taxon>
        <taxon>Pseudomonadati</taxon>
        <taxon>Pseudomonadota</taxon>
        <taxon>Gammaproteobacteria</taxon>
        <taxon>Lysobacterales</taxon>
        <taxon>Lysobacteraceae</taxon>
        <taxon>Luteimonas</taxon>
    </lineage>
</organism>
<evidence type="ECO:0000313" key="1">
    <source>
        <dbReference type="EMBL" id="TDK21047.1"/>
    </source>
</evidence>
<dbReference type="EMBL" id="SMTF01000017">
    <property type="protein sequence ID" value="TDK21047.1"/>
    <property type="molecule type" value="Genomic_DNA"/>
</dbReference>
<dbReference type="Proteomes" id="UP000294796">
    <property type="component" value="Unassembled WGS sequence"/>
</dbReference>
<reference evidence="1 2" key="1">
    <citation type="submission" date="2019-03" db="EMBL/GenBank/DDBJ databases">
        <title>Luteimonas zhaokaii sp.nov., isolated from the rectal contents of Plateau pika in Yushu, Qinghai Province, China.</title>
        <authorList>
            <person name="Zhang G."/>
        </authorList>
    </citation>
    <scope>NUCLEOTIDE SEQUENCE [LARGE SCALE GENOMIC DNA]</scope>
    <source>
        <strain evidence="1 2">B9</strain>
    </source>
</reference>